<organism evidence="2">
    <name type="scientific">Candidatus Enterococcus clewellii</name>
    <dbReference type="NCBI Taxonomy" id="1834193"/>
    <lineage>
        <taxon>Bacteria</taxon>
        <taxon>Bacillati</taxon>
        <taxon>Bacillota</taxon>
        <taxon>Bacilli</taxon>
        <taxon>Lactobacillales</taxon>
        <taxon>Enterococcaceae</taxon>
        <taxon>Enterococcus</taxon>
    </lineage>
</organism>
<evidence type="ECO:0000313" key="3">
    <source>
        <dbReference type="EMBL" id="WYJ90541.1"/>
    </source>
</evidence>
<feature type="transmembrane region" description="Helical" evidence="1">
    <location>
        <begin position="42"/>
        <end position="62"/>
    </location>
</feature>
<accession>A0A242K4I5</accession>
<name>A0A242K4I5_9ENTE</name>
<reference evidence="3" key="3">
    <citation type="submission" date="2024-03" db="EMBL/GenBank/DDBJ databases">
        <title>The Genome Sequence of Enterococcus sp. DIV0242b.</title>
        <authorList>
            <consortium name="The Broad Institute Genomics Platform"/>
            <consortium name="The Broad Institute Microbial Omics Core"/>
            <consortium name="The Broad Institute Genomic Center for Infectious Diseases"/>
            <person name="Earl A."/>
            <person name="Manson A."/>
            <person name="Gilmore M."/>
            <person name="Schwartman J."/>
            <person name="Shea T."/>
            <person name="Abouelleil A."/>
            <person name="Cao P."/>
            <person name="Chapman S."/>
            <person name="Cusick C."/>
            <person name="Young S."/>
            <person name="Neafsey D."/>
            <person name="Nusbaum C."/>
            <person name="Birren B."/>
        </authorList>
    </citation>
    <scope>NUCLEOTIDE SEQUENCE</scope>
    <source>
        <strain evidence="3">9E7_DIV0242</strain>
    </source>
</reference>
<reference evidence="2" key="1">
    <citation type="submission" date="2017-05" db="EMBL/GenBank/DDBJ databases">
        <title>The Genome Sequence of Enterococcus sp. 9E7_DIV0242.</title>
        <authorList>
            <consortium name="The Broad Institute Genomics Platform"/>
            <consortium name="The Broad Institute Genomic Center for Infectious Diseases"/>
            <person name="Earl A."/>
            <person name="Manson A."/>
            <person name="Schwartman J."/>
            <person name="Gilmore M."/>
            <person name="Abouelleil A."/>
            <person name="Cao P."/>
            <person name="Chapman S."/>
            <person name="Cusick C."/>
            <person name="Shea T."/>
            <person name="Young S."/>
            <person name="Neafsey D."/>
            <person name="Nusbaum C."/>
            <person name="Birren B."/>
        </authorList>
    </citation>
    <scope>NUCLEOTIDE SEQUENCE [LARGE SCALE GENOMIC DNA]</scope>
    <source>
        <strain evidence="2">9E7_DIV0242</strain>
    </source>
</reference>
<dbReference type="RefSeq" id="WP_086349590.1">
    <property type="nucleotide sequence ID" value="NZ_CP147247.1"/>
</dbReference>
<dbReference type="OrthoDB" id="2179700at2"/>
<evidence type="ECO:0000313" key="2">
    <source>
        <dbReference type="EMBL" id="OTP14439.1"/>
    </source>
</evidence>
<dbReference type="EMBL" id="CP147247">
    <property type="protein sequence ID" value="WYJ90541.1"/>
    <property type="molecule type" value="Genomic_DNA"/>
</dbReference>
<gene>
    <name evidence="3" type="ORF">A5888_002298</name>
    <name evidence="2" type="ORF">A5888_002540</name>
</gene>
<evidence type="ECO:0000256" key="1">
    <source>
        <dbReference type="SAM" id="Phobius"/>
    </source>
</evidence>
<keyword evidence="4" id="KW-1185">Reference proteome</keyword>
<keyword evidence="1" id="KW-0812">Transmembrane</keyword>
<proteinExistence type="predicted"/>
<dbReference type="AlphaFoldDB" id="A0A242K4I5"/>
<protein>
    <submittedName>
        <fullName evidence="2">Uncharacterized protein</fullName>
    </submittedName>
</protein>
<sequence length="289" mass="32564">MTDKTKEVFQQAVEQIHVPKSDVRRALNLGIQAEPVVKKKRFSLWIEIGVVIAAIASVLLMLRFTALKPEERANLNESTTTISSIEPVTEIDKWGLTNNNWRSEMGTFFSFSASDVQIQEIGKNRVVYTYVINGDTLQLLDSSGVVQATYDMVQEEEAIILTAIEAPVQVITLHPLIVKVYTEADIATLEPAVTPDLTAHEWIMEVNDDWGFNTLTFDATMMRNNPSGPSSEVLGTYFINGDEIQLNYDAMGGLQANFRMYWDGDVLVFWPSDANDHKEERQMVLEPKE</sequence>
<keyword evidence="1" id="KW-1133">Transmembrane helix</keyword>
<reference evidence="3" key="2">
    <citation type="submission" date="2017-05" db="EMBL/GenBank/DDBJ databases">
        <authorList>
            <consortium name="The Broad Institute Genomics Platform"/>
            <consortium name="The Broad Institute Genomic Center for Infectious Diseases"/>
            <person name="Earl A."/>
            <person name="Manson A."/>
            <person name="Schwartman J."/>
            <person name="Gilmore M."/>
            <person name="Abouelleil A."/>
            <person name="Cao P."/>
            <person name="Chapman S."/>
            <person name="Cusick C."/>
            <person name="Shea T."/>
            <person name="Young S."/>
            <person name="Neafsey D."/>
            <person name="Nusbaum C."/>
            <person name="Birren B."/>
        </authorList>
    </citation>
    <scope>NUCLEOTIDE SEQUENCE</scope>
    <source>
        <strain evidence="3">9E7_DIV0242</strain>
    </source>
</reference>
<keyword evidence="1" id="KW-0472">Membrane</keyword>
<dbReference type="EMBL" id="NGMM01000004">
    <property type="protein sequence ID" value="OTP14439.1"/>
    <property type="molecule type" value="Genomic_DNA"/>
</dbReference>
<dbReference type="Proteomes" id="UP000195141">
    <property type="component" value="Chromosome"/>
</dbReference>
<evidence type="ECO:0000313" key="4">
    <source>
        <dbReference type="Proteomes" id="UP000195141"/>
    </source>
</evidence>